<keyword evidence="8 16" id="KW-0963">Cytoplasm</keyword>
<comment type="catalytic activity">
    <reaction evidence="1 16">
        <text>L-histidyl-[protein] + phosphoenolpyruvate = N(pros)-phospho-L-histidyl-[protein] + pyruvate</text>
        <dbReference type="Rhea" id="RHEA:23880"/>
        <dbReference type="Rhea" id="RHEA-COMP:9745"/>
        <dbReference type="Rhea" id="RHEA-COMP:9746"/>
        <dbReference type="ChEBI" id="CHEBI:15361"/>
        <dbReference type="ChEBI" id="CHEBI:29979"/>
        <dbReference type="ChEBI" id="CHEBI:58702"/>
        <dbReference type="ChEBI" id="CHEBI:64837"/>
        <dbReference type="EC" id="2.7.3.9"/>
    </reaction>
</comment>
<dbReference type="Proteomes" id="UP001548832">
    <property type="component" value="Unassembled WGS sequence"/>
</dbReference>
<comment type="caution">
    <text evidence="20">The sequence shown here is derived from an EMBL/GenBank/DDBJ whole genome shotgun (WGS) entry which is preliminary data.</text>
</comment>
<comment type="function">
    <text evidence="16">General (non sugar-specific) component of the phosphoenolpyruvate-dependent sugar phosphotransferase system (sugar PTS). This major carbohydrate active-transport system catalyzes the phosphorylation of incoming sugar substrates concomitantly with their translocation across the cell membrane. Enzyme I transfers the phosphoryl group from phosphoenolpyruvate (PEP) to the phosphoryl carrier protein (HPr).</text>
</comment>
<dbReference type="InterPro" id="IPR008279">
    <property type="entry name" value="PEP-util_enz_mobile_dom"/>
</dbReference>
<dbReference type="InterPro" id="IPR036637">
    <property type="entry name" value="Phosphohistidine_dom_sf"/>
</dbReference>
<evidence type="ECO:0000259" key="17">
    <source>
        <dbReference type="Pfam" id="PF00391"/>
    </source>
</evidence>
<evidence type="ECO:0000256" key="2">
    <source>
        <dbReference type="ARBA" id="ARBA00001946"/>
    </source>
</evidence>
<dbReference type="InterPro" id="IPR000121">
    <property type="entry name" value="PEP_util_C"/>
</dbReference>
<protein>
    <recommendedName>
        <fullName evidence="6 16">Phosphoenolpyruvate-protein phosphotransferase</fullName>
        <ecNumber evidence="5 16">2.7.3.9</ecNumber>
    </recommendedName>
    <alternativeName>
        <fullName evidence="15 16">Phosphotransferase system, enzyme I</fullName>
    </alternativeName>
</protein>
<dbReference type="RefSeq" id="WP_354461037.1">
    <property type="nucleotide sequence ID" value="NZ_JBEWSZ010000001.1"/>
</dbReference>
<feature type="domain" description="PEP-utilising enzyme mobile" evidence="17">
    <location>
        <begin position="147"/>
        <end position="199"/>
    </location>
</feature>
<comment type="similarity">
    <text evidence="4 16">Belongs to the PEP-utilizing enzyme family.</text>
</comment>
<accession>A0ABV2DG94</accession>
<dbReference type="PRINTS" id="PR01736">
    <property type="entry name" value="PHPHTRNFRASE"/>
</dbReference>
<name>A0ABV2DG94_9HYPH</name>
<keyword evidence="9 16" id="KW-0762">Sugar transport</keyword>
<dbReference type="Pfam" id="PF02896">
    <property type="entry name" value="PEP-utilizers_C"/>
    <property type="match status" value="1"/>
</dbReference>
<evidence type="ECO:0000256" key="9">
    <source>
        <dbReference type="ARBA" id="ARBA00022597"/>
    </source>
</evidence>
<keyword evidence="14 16" id="KW-0460">Magnesium</keyword>
<evidence type="ECO:0000259" key="19">
    <source>
        <dbReference type="Pfam" id="PF05524"/>
    </source>
</evidence>
<keyword evidence="10 16" id="KW-0808">Transferase</keyword>
<dbReference type="PANTHER" id="PTHR46244">
    <property type="entry name" value="PHOSPHOENOLPYRUVATE-PROTEIN PHOSPHOTRANSFERASE"/>
    <property type="match status" value="1"/>
</dbReference>
<evidence type="ECO:0000313" key="20">
    <source>
        <dbReference type="EMBL" id="MET2829071.1"/>
    </source>
</evidence>
<dbReference type="InterPro" id="IPR024692">
    <property type="entry name" value="PTS_EI"/>
</dbReference>
<dbReference type="GO" id="GO:0008965">
    <property type="term" value="F:phosphoenolpyruvate-protein phosphotransferase activity"/>
    <property type="evidence" value="ECO:0007669"/>
    <property type="project" value="UniProtKB-EC"/>
</dbReference>
<dbReference type="SUPFAM" id="SSF47831">
    <property type="entry name" value="Enzyme I of the PEP:sugar phosphotransferase system HPr-binding (sub)domain"/>
    <property type="match status" value="1"/>
</dbReference>
<dbReference type="EMBL" id="JBEWSZ010000001">
    <property type="protein sequence ID" value="MET2829071.1"/>
    <property type="molecule type" value="Genomic_DNA"/>
</dbReference>
<evidence type="ECO:0000313" key="21">
    <source>
        <dbReference type="Proteomes" id="UP001548832"/>
    </source>
</evidence>
<comment type="cofactor">
    <cofactor evidence="2 16">
        <name>Mg(2+)</name>
        <dbReference type="ChEBI" id="CHEBI:18420"/>
    </cofactor>
</comment>
<dbReference type="Gene3D" id="1.10.274.10">
    <property type="entry name" value="PtsI, HPr-binding domain"/>
    <property type="match status" value="1"/>
</dbReference>
<evidence type="ECO:0000256" key="14">
    <source>
        <dbReference type="ARBA" id="ARBA00022842"/>
    </source>
</evidence>
<dbReference type="InterPro" id="IPR006318">
    <property type="entry name" value="PTS_EI-like"/>
</dbReference>
<evidence type="ECO:0000256" key="15">
    <source>
        <dbReference type="ARBA" id="ARBA00033235"/>
    </source>
</evidence>
<dbReference type="InterPro" id="IPR015813">
    <property type="entry name" value="Pyrv/PenolPyrv_kinase-like_dom"/>
</dbReference>
<organism evidence="20 21">
    <name type="scientific">Mesorhizobium shangrilense</name>
    <dbReference type="NCBI Taxonomy" id="460060"/>
    <lineage>
        <taxon>Bacteria</taxon>
        <taxon>Pseudomonadati</taxon>
        <taxon>Pseudomonadota</taxon>
        <taxon>Alphaproteobacteria</taxon>
        <taxon>Hyphomicrobiales</taxon>
        <taxon>Phyllobacteriaceae</taxon>
        <taxon>Mesorhizobium</taxon>
    </lineage>
</organism>
<evidence type="ECO:0000256" key="10">
    <source>
        <dbReference type="ARBA" id="ARBA00022679"/>
    </source>
</evidence>
<dbReference type="InterPro" id="IPR008731">
    <property type="entry name" value="PTS_EIN"/>
</dbReference>
<evidence type="ECO:0000256" key="11">
    <source>
        <dbReference type="ARBA" id="ARBA00022683"/>
    </source>
</evidence>
<keyword evidence="21" id="KW-1185">Reference proteome</keyword>
<dbReference type="Pfam" id="PF05524">
    <property type="entry name" value="PEP-utilisers_N"/>
    <property type="match status" value="1"/>
</dbReference>
<evidence type="ECO:0000256" key="4">
    <source>
        <dbReference type="ARBA" id="ARBA00007837"/>
    </source>
</evidence>
<dbReference type="SUPFAM" id="SSF51621">
    <property type="entry name" value="Phosphoenolpyruvate/pyruvate domain"/>
    <property type="match status" value="1"/>
</dbReference>
<dbReference type="InterPro" id="IPR050499">
    <property type="entry name" value="PEP-utilizing_PTS_enzyme"/>
</dbReference>
<dbReference type="Pfam" id="PF00391">
    <property type="entry name" value="PEP-utilizers"/>
    <property type="match status" value="1"/>
</dbReference>
<comment type="subcellular location">
    <subcellularLocation>
        <location evidence="3 16">Cytoplasm</location>
    </subcellularLocation>
</comment>
<keyword evidence="12 16" id="KW-0479">Metal-binding</keyword>
<keyword evidence="11 16" id="KW-0598">Phosphotransferase system</keyword>
<dbReference type="NCBIfam" id="TIGR01417">
    <property type="entry name" value="PTS_I_fam"/>
    <property type="match status" value="1"/>
</dbReference>
<evidence type="ECO:0000256" key="16">
    <source>
        <dbReference type="PIRNR" id="PIRNR000732"/>
    </source>
</evidence>
<dbReference type="EC" id="2.7.3.9" evidence="5 16"/>
<evidence type="ECO:0000259" key="18">
    <source>
        <dbReference type="Pfam" id="PF02896"/>
    </source>
</evidence>
<proteinExistence type="inferred from homology"/>
<gene>
    <name evidence="20" type="primary">ptsP</name>
    <name evidence="20" type="ORF">ABVQ20_19000</name>
</gene>
<dbReference type="PIRSF" id="PIRSF000732">
    <property type="entry name" value="PTS_enzyme_I"/>
    <property type="match status" value="1"/>
</dbReference>
<evidence type="ECO:0000256" key="5">
    <source>
        <dbReference type="ARBA" id="ARBA00012232"/>
    </source>
</evidence>
<dbReference type="Gene3D" id="3.20.20.60">
    <property type="entry name" value="Phosphoenolpyruvate-binding domains"/>
    <property type="match status" value="1"/>
</dbReference>
<dbReference type="InterPro" id="IPR036618">
    <property type="entry name" value="PtsI_HPr-bd_sf"/>
</dbReference>
<evidence type="ECO:0000256" key="3">
    <source>
        <dbReference type="ARBA" id="ARBA00004496"/>
    </source>
</evidence>
<dbReference type="SUPFAM" id="SSF52009">
    <property type="entry name" value="Phosphohistidine domain"/>
    <property type="match status" value="1"/>
</dbReference>
<evidence type="ECO:0000256" key="6">
    <source>
        <dbReference type="ARBA" id="ARBA00016544"/>
    </source>
</evidence>
<evidence type="ECO:0000256" key="12">
    <source>
        <dbReference type="ARBA" id="ARBA00022723"/>
    </source>
</evidence>
<evidence type="ECO:0000256" key="7">
    <source>
        <dbReference type="ARBA" id="ARBA00022448"/>
    </source>
</evidence>
<dbReference type="PANTHER" id="PTHR46244:SF6">
    <property type="entry name" value="PHOSPHOENOLPYRUVATE-PROTEIN PHOSPHOTRANSFERASE"/>
    <property type="match status" value="1"/>
</dbReference>
<reference evidence="20 21" key="1">
    <citation type="submission" date="2024-06" db="EMBL/GenBank/DDBJ databases">
        <authorList>
            <person name="Kim D.-U."/>
        </authorList>
    </citation>
    <scope>NUCLEOTIDE SEQUENCE [LARGE SCALE GENOMIC DNA]</scope>
    <source>
        <strain evidence="20 21">KACC15460</strain>
    </source>
</reference>
<dbReference type="Gene3D" id="3.50.30.10">
    <property type="entry name" value="Phosphohistidine domain"/>
    <property type="match status" value="1"/>
</dbReference>
<evidence type="ECO:0000256" key="13">
    <source>
        <dbReference type="ARBA" id="ARBA00022777"/>
    </source>
</evidence>
<evidence type="ECO:0000256" key="1">
    <source>
        <dbReference type="ARBA" id="ARBA00000683"/>
    </source>
</evidence>
<dbReference type="InterPro" id="IPR040442">
    <property type="entry name" value="Pyrv_kinase-like_dom_sf"/>
</dbReference>
<evidence type="ECO:0000256" key="8">
    <source>
        <dbReference type="ARBA" id="ARBA00022490"/>
    </source>
</evidence>
<feature type="domain" description="PEP-utilising enzyme C-terminal" evidence="18">
    <location>
        <begin position="253"/>
        <end position="536"/>
    </location>
</feature>
<keyword evidence="13 16" id="KW-0418">Kinase</keyword>
<feature type="domain" description="Phosphotransferase system enzyme I N-terminal" evidence="19">
    <location>
        <begin position="8"/>
        <end position="122"/>
    </location>
</feature>
<sequence length="538" mass="56320">MPEPLRLQGISASAGYAEGPLFNLDGIASPYAGKATAADEKAALETAIGIATARLTALIETADSDAAGILEFQVAMLEDDALSSPAFAAIAAGQPADAAWRQALDAEIGGYESSEQHYFRARAADIRDIRDQVLRALTADGDIQAPAGAIFYGEDIAPTRFLETDWSGGGGIALKAGSTASHVAMLARSRGVPMVVGLGVVGPGVVGLGHSSANPAGTALLDAEHGGIVLSPSRTEIDAFRQSSLSFAARRDRAGTFLARPALTKAGTAVRVQVNIADPSDVDGIDIATCDGVGLMRTEFLFGKTLPDEETQYRCYRKVLEWAGEKPVTIRTVDAGGDKPVPGFTVEESNPFLGLRGIRLSLARPEVFRVQIRALLRAAIHGSLKVMFPMIAVVEEYRQAAVMFAEERAALDVRGIPHKMPPLGIMVEVPSVAIMPEAFTEAAFFSIGSNDLAQYVMAAARDNATVAHLNSVRHPAVLRLIGSVMAFGRERGIPVSLCGDAGGDPASIPSLLEAGLRDLSVAPAQLAMAKAAIADVSI</sequence>
<keyword evidence="7 16" id="KW-0813">Transport</keyword>